<evidence type="ECO:0000256" key="9">
    <source>
        <dbReference type="SAM" id="Phobius"/>
    </source>
</evidence>
<comment type="subcellular location">
    <subcellularLocation>
        <location evidence="1">Cell envelope</location>
    </subcellularLocation>
    <subcellularLocation>
        <location evidence="2">Cell outer membrane</location>
    </subcellularLocation>
    <subcellularLocation>
        <location evidence="3">Secreted</location>
    </subcellularLocation>
</comment>
<dbReference type="Gene3D" id="2.160.20.10">
    <property type="entry name" value="Single-stranded right-handed beta-helix, Pectin lyase-like"/>
    <property type="match status" value="2"/>
</dbReference>
<dbReference type="GO" id="GO:0005576">
    <property type="term" value="C:extracellular region"/>
    <property type="evidence" value="ECO:0007669"/>
    <property type="project" value="UniProtKB-SubCell"/>
</dbReference>
<evidence type="ECO:0000256" key="1">
    <source>
        <dbReference type="ARBA" id="ARBA00004196"/>
    </source>
</evidence>
<feature type="transmembrane region" description="Helical" evidence="9">
    <location>
        <begin position="654"/>
        <end position="674"/>
    </location>
</feature>
<keyword evidence="5" id="KW-0732">Signal</keyword>
<sequence>MSLCRKLPEKLLSLLFFLLFLFARPMVSEGAVLYVKNGGTGDGSSWAAAAGDLRTVLAGASSGDEIRVAAGSYKPHADDRGVSIVLKNGVALYGGFPDTGNPAMADRDPELYRTILTGDLLGNDIFDAANGGYQGGTGSDNSYHVVSADGVGSTAVLDGFFITGGNADVDGGGMYNTDSSPTVTNCTFSGNSAANSGGGMLNTGSSPTVTNCTFSGNIATNHGGGMSNWYSSPAVTNCVFSGNRTNDGGGMFNFGSSSPTVTNSTFSENIATSAGGGMYNWNLTSPTVTNCVFSGNTAAWGGGMANNSNSSAVVTNSTFSGNTATIDGGGMYHWYGSTTVTDCIFLENTANKGGGIYSGFGSVTFTNSTFSANSVGDEGGGMFNTNNAPAVTNCTFSGNTAHNWGGGGMYNGNSIPTVTNCTFTENRASWGGNMYNFNSSPTILNSIFWASSSEEVENAGTSAPSLTSCVVQGGYPGGTDILEGDPKLGPLADNGGPTQTHALTGGSSALDAGRPVGTVVSGAVTVPAADQRGISRPRGTGVDIGACEMAFGGLQVIIQPEAARTAGGKWSVDGGTTWKNSGETAENLLPGSYAVTFGDVTGWTKPAARTVDVAQGPAVPVTGTYVQQNPDPDPSPDPSPDPAPDNRGGGGCSAGGVFSPSVLLLLAPLALLAVGRTR</sequence>
<dbReference type="EMBL" id="SORI01000002">
    <property type="protein sequence ID" value="TDY63190.1"/>
    <property type="molecule type" value="Genomic_DNA"/>
</dbReference>
<accession>A0A4R8MBW6</accession>
<evidence type="ECO:0000256" key="3">
    <source>
        <dbReference type="ARBA" id="ARBA00004613"/>
    </source>
</evidence>
<keyword evidence="9" id="KW-0812">Transmembrane</keyword>
<evidence type="ECO:0000313" key="10">
    <source>
        <dbReference type="EMBL" id="TDY63190.1"/>
    </source>
</evidence>
<evidence type="ECO:0000256" key="6">
    <source>
        <dbReference type="ARBA" id="ARBA00023136"/>
    </source>
</evidence>
<dbReference type="GO" id="GO:0009279">
    <property type="term" value="C:cell outer membrane"/>
    <property type="evidence" value="ECO:0007669"/>
    <property type="project" value="UniProtKB-SubCell"/>
</dbReference>
<comment type="caution">
    <text evidence="10">The sequence shown here is derived from an EMBL/GenBank/DDBJ whole genome shotgun (WGS) entry which is preliminary data.</text>
</comment>
<gene>
    <name evidence="10" type="ORF">C8D99_102171</name>
</gene>
<evidence type="ECO:0000256" key="5">
    <source>
        <dbReference type="ARBA" id="ARBA00022729"/>
    </source>
</evidence>
<dbReference type="InterPro" id="IPR059226">
    <property type="entry name" value="Choice_anch_Q_dom"/>
</dbReference>
<evidence type="ECO:0000256" key="7">
    <source>
        <dbReference type="ARBA" id="ARBA00023237"/>
    </source>
</evidence>
<dbReference type="InterPro" id="IPR012334">
    <property type="entry name" value="Pectin_lyas_fold"/>
</dbReference>
<dbReference type="InterPro" id="IPR006626">
    <property type="entry name" value="PbH1"/>
</dbReference>
<organism evidence="10 11">
    <name type="scientific">Aminivibrio pyruvatiphilus</name>
    <dbReference type="NCBI Taxonomy" id="1005740"/>
    <lineage>
        <taxon>Bacteria</taxon>
        <taxon>Thermotogati</taxon>
        <taxon>Synergistota</taxon>
        <taxon>Synergistia</taxon>
        <taxon>Synergistales</taxon>
        <taxon>Aminobacteriaceae</taxon>
        <taxon>Aminivibrio</taxon>
    </lineage>
</organism>
<dbReference type="SUPFAM" id="SSF51126">
    <property type="entry name" value="Pectin lyase-like"/>
    <property type="match status" value="2"/>
</dbReference>
<protein>
    <recommendedName>
        <fullName evidence="12">Outer membrane repeat protein</fullName>
    </recommendedName>
</protein>
<proteinExistence type="predicted"/>
<evidence type="ECO:0000256" key="2">
    <source>
        <dbReference type="ARBA" id="ARBA00004442"/>
    </source>
</evidence>
<dbReference type="Pfam" id="PF02415">
    <property type="entry name" value="Chlam_PMP"/>
    <property type="match status" value="1"/>
</dbReference>
<dbReference type="InterPro" id="IPR011050">
    <property type="entry name" value="Pectin_lyase_fold/virulence"/>
</dbReference>
<dbReference type="SMART" id="SM00710">
    <property type="entry name" value="PbH1"/>
    <property type="match status" value="6"/>
</dbReference>
<keyword evidence="11" id="KW-1185">Reference proteome</keyword>
<evidence type="ECO:0000256" key="4">
    <source>
        <dbReference type="ARBA" id="ARBA00022525"/>
    </source>
</evidence>
<dbReference type="NCBIfam" id="NF041518">
    <property type="entry name" value="choice_anch_Q"/>
    <property type="match status" value="1"/>
</dbReference>
<evidence type="ECO:0008006" key="12">
    <source>
        <dbReference type="Google" id="ProtNLM"/>
    </source>
</evidence>
<evidence type="ECO:0000313" key="11">
    <source>
        <dbReference type="Proteomes" id="UP000295066"/>
    </source>
</evidence>
<dbReference type="PANTHER" id="PTHR34720">
    <property type="entry name" value="MICROCYSTIN DEPENDENT PROTEIN"/>
    <property type="match status" value="1"/>
</dbReference>
<keyword evidence="7" id="KW-0998">Cell outer membrane</keyword>
<keyword evidence="6 9" id="KW-0472">Membrane</keyword>
<evidence type="ECO:0000256" key="8">
    <source>
        <dbReference type="SAM" id="MobiDB-lite"/>
    </source>
</evidence>
<name>A0A4R8MBW6_9BACT</name>
<keyword evidence="4" id="KW-0964">Secreted</keyword>
<feature type="compositionally biased region" description="Pro residues" evidence="8">
    <location>
        <begin position="631"/>
        <end position="643"/>
    </location>
</feature>
<dbReference type="PANTHER" id="PTHR34720:SF9">
    <property type="entry name" value="BLR4714 PROTEIN"/>
    <property type="match status" value="1"/>
</dbReference>
<dbReference type="InterPro" id="IPR003368">
    <property type="entry name" value="POMP_repeat"/>
</dbReference>
<dbReference type="AlphaFoldDB" id="A0A4R8MBW6"/>
<reference evidence="10 11" key="1">
    <citation type="submission" date="2019-03" db="EMBL/GenBank/DDBJ databases">
        <title>Genomic Encyclopedia of Type Strains, Phase IV (KMG-IV): sequencing the most valuable type-strain genomes for metagenomic binning, comparative biology and taxonomic classification.</title>
        <authorList>
            <person name="Goeker M."/>
        </authorList>
    </citation>
    <scope>NUCLEOTIDE SEQUENCE [LARGE SCALE GENOMIC DNA]</scope>
    <source>
        <strain evidence="10 11">DSM 25964</strain>
    </source>
</reference>
<feature type="region of interest" description="Disordered" evidence="8">
    <location>
        <begin position="621"/>
        <end position="653"/>
    </location>
</feature>
<keyword evidence="9" id="KW-1133">Transmembrane helix</keyword>
<dbReference type="Proteomes" id="UP000295066">
    <property type="component" value="Unassembled WGS sequence"/>
</dbReference>